<sequence>MSALSTATSTPAIATGFVRKLYRILDHESQEIIGWDLSGQSFSIHDVEQLDEVVLPRYFRGRLDAFRQQLSEHGFERLPSSIENRGTGRGVRETYKHKCFLRGCPSKLSRIIRVPLPRRRRSRKSRAKQAAAKSTTKAMEMLSLDSDVLPACAPSTATDVNTPASFGPGSSDAFAPLSPTPCSSNPLFTPDERLDIMQWLPVAPASDGVSPRGVDASLAQPSSLHEPLSDSAIDAILELLTTPGTAAIGHANVAAPPPTCQSPVVSLSRPSSPLWDVCQFSEDTLSSMLDWLNNSPGTGVFT</sequence>
<dbReference type="GO" id="GO:0003700">
    <property type="term" value="F:DNA-binding transcription factor activity"/>
    <property type="evidence" value="ECO:0007669"/>
    <property type="project" value="InterPro"/>
</dbReference>
<dbReference type="InterPro" id="IPR036388">
    <property type="entry name" value="WH-like_DNA-bd_sf"/>
</dbReference>
<comment type="similarity">
    <text evidence="4">Belongs to the HSF family.</text>
</comment>
<dbReference type="GO" id="GO:0043565">
    <property type="term" value="F:sequence-specific DNA binding"/>
    <property type="evidence" value="ECO:0007669"/>
    <property type="project" value="InterPro"/>
</dbReference>
<dbReference type="InterPro" id="IPR000232">
    <property type="entry name" value="HSF_DNA-bd"/>
</dbReference>
<organism evidence="6 7">
    <name type="scientific">Pythium insidiosum</name>
    <name type="common">Pythiosis disease agent</name>
    <dbReference type="NCBI Taxonomy" id="114742"/>
    <lineage>
        <taxon>Eukaryota</taxon>
        <taxon>Sar</taxon>
        <taxon>Stramenopiles</taxon>
        <taxon>Oomycota</taxon>
        <taxon>Peronosporomycetes</taxon>
        <taxon>Pythiales</taxon>
        <taxon>Pythiaceae</taxon>
        <taxon>Pythium</taxon>
    </lineage>
</organism>
<evidence type="ECO:0000256" key="3">
    <source>
        <dbReference type="ARBA" id="ARBA00023242"/>
    </source>
</evidence>
<comment type="caution">
    <text evidence="6">The sequence shown here is derived from an EMBL/GenBank/DDBJ whole genome shotgun (WGS) entry which is preliminary data.</text>
</comment>
<evidence type="ECO:0000256" key="4">
    <source>
        <dbReference type="RuleBase" id="RU004020"/>
    </source>
</evidence>
<evidence type="ECO:0000256" key="2">
    <source>
        <dbReference type="ARBA" id="ARBA00023125"/>
    </source>
</evidence>
<keyword evidence="3" id="KW-0539">Nucleus</keyword>
<evidence type="ECO:0000313" key="7">
    <source>
        <dbReference type="Proteomes" id="UP001209570"/>
    </source>
</evidence>
<dbReference type="GO" id="GO:0005634">
    <property type="term" value="C:nucleus"/>
    <property type="evidence" value="ECO:0007669"/>
    <property type="project" value="UniProtKB-SubCell"/>
</dbReference>
<proteinExistence type="inferred from homology"/>
<dbReference type="PANTHER" id="PTHR10015">
    <property type="entry name" value="HEAT SHOCK TRANSCRIPTION FACTOR"/>
    <property type="match status" value="1"/>
</dbReference>
<evidence type="ECO:0000256" key="1">
    <source>
        <dbReference type="ARBA" id="ARBA00004123"/>
    </source>
</evidence>
<evidence type="ECO:0000259" key="5">
    <source>
        <dbReference type="SMART" id="SM00415"/>
    </source>
</evidence>
<dbReference type="PANTHER" id="PTHR10015:SF206">
    <property type="entry name" value="HSF-TYPE DNA-BINDING DOMAIN-CONTAINING PROTEIN"/>
    <property type="match status" value="1"/>
</dbReference>
<reference evidence="6" key="1">
    <citation type="submission" date="2021-12" db="EMBL/GenBank/DDBJ databases">
        <title>Prjna785345.</title>
        <authorList>
            <person name="Rujirawat T."/>
            <person name="Krajaejun T."/>
        </authorList>
    </citation>
    <scope>NUCLEOTIDE SEQUENCE</scope>
    <source>
        <strain evidence="6">Pi057C3</strain>
    </source>
</reference>
<dbReference type="Gene3D" id="1.10.10.10">
    <property type="entry name" value="Winged helix-like DNA-binding domain superfamily/Winged helix DNA-binding domain"/>
    <property type="match status" value="1"/>
</dbReference>
<dbReference type="AlphaFoldDB" id="A0AAD5MB00"/>
<dbReference type="Proteomes" id="UP001209570">
    <property type="component" value="Unassembled WGS sequence"/>
</dbReference>
<dbReference type="InterPro" id="IPR036390">
    <property type="entry name" value="WH_DNA-bd_sf"/>
</dbReference>
<dbReference type="SUPFAM" id="SSF46785">
    <property type="entry name" value="Winged helix' DNA-binding domain"/>
    <property type="match status" value="1"/>
</dbReference>
<accession>A0AAD5MB00</accession>
<name>A0AAD5MB00_PYTIN</name>
<comment type="subcellular location">
    <subcellularLocation>
        <location evidence="1">Nucleus</location>
    </subcellularLocation>
</comment>
<protein>
    <recommendedName>
        <fullName evidence="5">HSF-type DNA-binding domain-containing protein</fullName>
    </recommendedName>
</protein>
<gene>
    <name evidence="6" type="ORF">P43SY_005700</name>
</gene>
<keyword evidence="2" id="KW-0238">DNA-binding</keyword>
<evidence type="ECO:0000313" key="6">
    <source>
        <dbReference type="EMBL" id="KAJ0401095.1"/>
    </source>
</evidence>
<feature type="domain" description="HSF-type DNA-binding" evidence="5">
    <location>
        <begin position="13"/>
        <end position="114"/>
    </location>
</feature>
<dbReference type="SMART" id="SM00415">
    <property type="entry name" value="HSF"/>
    <property type="match status" value="1"/>
</dbReference>
<keyword evidence="7" id="KW-1185">Reference proteome</keyword>
<dbReference type="EMBL" id="JAKCXM010000137">
    <property type="protein sequence ID" value="KAJ0401095.1"/>
    <property type="molecule type" value="Genomic_DNA"/>
</dbReference>
<dbReference type="Pfam" id="PF00447">
    <property type="entry name" value="HSF_DNA-bind"/>
    <property type="match status" value="1"/>
</dbReference>